<dbReference type="EMBL" id="CP032406">
    <property type="protein sequence ID" value="QRF54198.1"/>
    <property type="molecule type" value="Genomic_DNA"/>
</dbReference>
<keyword evidence="2" id="KW-0175">Coiled coil</keyword>
<dbReference type="Gene3D" id="2.40.420.20">
    <property type="match status" value="1"/>
</dbReference>
<proteinExistence type="inferred from homology"/>
<feature type="domain" description="CzcB-like barrel-sandwich hybrid" evidence="3">
    <location>
        <begin position="68"/>
        <end position="236"/>
    </location>
</feature>
<name>A0ABX7F3N3_9HYPH</name>
<protein>
    <submittedName>
        <fullName evidence="5">Efflux RND transporter periplasmic adaptor subunit</fullName>
    </submittedName>
</protein>
<keyword evidence="5" id="KW-0614">Plasmid</keyword>
<organism evidence="5 6">
    <name type="scientific">Rhizobium rosettiformans</name>
    <dbReference type="NCBI Taxonomy" id="1368430"/>
    <lineage>
        <taxon>Bacteria</taxon>
        <taxon>Pseudomonadati</taxon>
        <taxon>Pseudomonadota</taxon>
        <taxon>Alphaproteobacteria</taxon>
        <taxon>Hyphomicrobiales</taxon>
        <taxon>Rhizobiaceae</taxon>
        <taxon>Rhizobium/Agrobacterium group</taxon>
        <taxon>Rhizobium</taxon>
    </lineage>
</organism>
<dbReference type="PANTHER" id="PTHR30469">
    <property type="entry name" value="MULTIDRUG RESISTANCE PROTEIN MDTA"/>
    <property type="match status" value="1"/>
</dbReference>
<dbReference type="Gene3D" id="2.40.30.170">
    <property type="match status" value="1"/>
</dbReference>
<evidence type="ECO:0000256" key="1">
    <source>
        <dbReference type="ARBA" id="ARBA00009477"/>
    </source>
</evidence>
<dbReference type="Gene3D" id="2.40.50.100">
    <property type="match status" value="1"/>
</dbReference>
<dbReference type="InterPro" id="IPR006143">
    <property type="entry name" value="RND_pump_MFP"/>
</dbReference>
<evidence type="ECO:0000259" key="3">
    <source>
        <dbReference type="Pfam" id="PF25973"/>
    </source>
</evidence>
<accession>A0ABX7F3N3</accession>
<dbReference type="Proteomes" id="UP000596351">
    <property type="component" value="Plasmid p1"/>
</dbReference>
<dbReference type="SUPFAM" id="SSF111369">
    <property type="entry name" value="HlyD-like secretion proteins"/>
    <property type="match status" value="1"/>
</dbReference>
<evidence type="ECO:0000256" key="2">
    <source>
        <dbReference type="SAM" id="Coils"/>
    </source>
</evidence>
<dbReference type="InterPro" id="IPR058649">
    <property type="entry name" value="CzcB_C"/>
</dbReference>
<feature type="domain" description="CzcB-like C-terminal circularly permuted SH3-like" evidence="4">
    <location>
        <begin position="322"/>
        <end position="373"/>
    </location>
</feature>
<dbReference type="Pfam" id="PF25975">
    <property type="entry name" value="CzcB_C"/>
    <property type="match status" value="1"/>
</dbReference>
<comment type="similarity">
    <text evidence="1">Belongs to the membrane fusion protein (MFP) (TC 8.A.1) family.</text>
</comment>
<dbReference type="PANTHER" id="PTHR30469:SF15">
    <property type="entry name" value="HLYD FAMILY OF SECRETION PROTEINS"/>
    <property type="match status" value="1"/>
</dbReference>
<feature type="coiled-coil region" evidence="2">
    <location>
        <begin position="159"/>
        <end position="186"/>
    </location>
</feature>
<dbReference type="Pfam" id="PF25973">
    <property type="entry name" value="BSH_CzcB"/>
    <property type="match status" value="1"/>
</dbReference>
<dbReference type="Gene3D" id="1.10.287.470">
    <property type="entry name" value="Helix hairpin bin"/>
    <property type="match status" value="1"/>
</dbReference>
<geneLocation type="plasmid" evidence="5 6">
    <name>p1</name>
</geneLocation>
<dbReference type="RefSeq" id="WP_203020599.1">
    <property type="nucleotide sequence ID" value="NZ_CP032406.1"/>
</dbReference>
<evidence type="ECO:0000313" key="6">
    <source>
        <dbReference type="Proteomes" id="UP000596351"/>
    </source>
</evidence>
<evidence type="ECO:0000259" key="4">
    <source>
        <dbReference type="Pfam" id="PF25975"/>
    </source>
</evidence>
<keyword evidence="6" id="KW-1185">Reference proteome</keyword>
<dbReference type="NCBIfam" id="TIGR01730">
    <property type="entry name" value="RND_mfp"/>
    <property type="match status" value="1"/>
</dbReference>
<sequence length="417" mass="44564">MQKKASPGRHLAWRSIRSAFAGCVGLILSLVPAGAADQMPVTVVVARQGLVTEQIALVGTLAAREEIQVHPFVEGREITEILIEVGERVEAGEPLALLDSQETRLALDKNTVSMQRAKVAIAAERSKVDIAVVSEREALKRLERSRSLRPKGAVSDQTLEEHQNAYDRAIAELELARSSLALAEADEQLIASERREIELTLERCTVRAPAAGSLLERSATIGALTSSSGEPLFTIARDGVIEFVAEVTDASFVRLKEGMTAKIAVPGFETPVSGTVRLSAAQLDPKTRSGSIRIELDGAVPLIPGAYARGEVDTAERSNILLPGTAVKSAEGVNSVYVVNNDLVSVRNVKVGAQRDNLVEILEGVGDGEIVVLKAGGFLRDRDRVIPIPDLASAEVTTQRELSEALLPADAGEGIRR</sequence>
<reference evidence="5 6" key="1">
    <citation type="submission" date="2018-09" db="EMBL/GenBank/DDBJ databases">
        <title>Rhizobium sp. MAE2-X.</title>
        <authorList>
            <person name="Lee Y."/>
            <person name="Jeon C.O."/>
        </authorList>
    </citation>
    <scope>NUCLEOTIDE SEQUENCE [LARGE SCALE GENOMIC DNA]</scope>
    <source>
        <strain evidence="5 6">MAE2-X</strain>
        <plasmid evidence="5 6">p1</plasmid>
    </source>
</reference>
<gene>
    <name evidence="5" type="ORF">D4A92_21910</name>
</gene>
<evidence type="ECO:0000313" key="5">
    <source>
        <dbReference type="EMBL" id="QRF54198.1"/>
    </source>
</evidence>
<dbReference type="InterPro" id="IPR058647">
    <property type="entry name" value="BSH_CzcB-like"/>
</dbReference>